<organism evidence="6 7">
    <name type="scientific">Littorina saxatilis</name>
    <dbReference type="NCBI Taxonomy" id="31220"/>
    <lineage>
        <taxon>Eukaryota</taxon>
        <taxon>Metazoa</taxon>
        <taxon>Spiralia</taxon>
        <taxon>Lophotrochozoa</taxon>
        <taxon>Mollusca</taxon>
        <taxon>Gastropoda</taxon>
        <taxon>Caenogastropoda</taxon>
        <taxon>Littorinimorpha</taxon>
        <taxon>Littorinoidea</taxon>
        <taxon>Littorinidae</taxon>
        <taxon>Littorina</taxon>
    </lineage>
</organism>
<dbReference type="PANTHER" id="PTHR44755:SF8">
    <property type="entry name" value="RECEPTOR LIGAND BINDING REGION DOMAIN-CONTAINING PROTEIN"/>
    <property type="match status" value="1"/>
</dbReference>
<comment type="caution">
    <text evidence="6">The sequence shown here is derived from an EMBL/GenBank/DDBJ whole genome shotgun (WGS) entry which is preliminary data.</text>
</comment>
<protein>
    <recommendedName>
        <fullName evidence="5">Receptor ligand binding region domain-containing protein</fullName>
    </recommendedName>
</protein>
<evidence type="ECO:0000256" key="4">
    <source>
        <dbReference type="ARBA" id="ARBA00023136"/>
    </source>
</evidence>
<dbReference type="GO" id="GO:0007165">
    <property type="term" value="P:signal transduction"/>
    <property type="evidence" value="ECO:0007669"/>
    <property type="project" value="TreeGrafter"/>
</dbReference>
<evidence type="ECO:0000313" key="7">
    <source>
        <dbReference type="Proteomes" id="UP001374579"/>
    </source>
</evidence>
<reference evidence="6 7" key="1">
    <citation type="submission" date="2024-02" db="EMBL/GenBank/DDBJ databases">
        <title>Chromosome-scale genome assembly of the rough periwinkle Littorina saxatilis.</title>
        <authorList>
            <person name="De Jode A."/>
            <person name="Faria R."/>
            <person name="Formenti G."/>
            <person name="Sims Y."/>
            <person name="Smith T.P."/>
            <person name="Tracey A."/>
            <person name="Wood J.M.D."/>
            <person name="Zagrodzka Z.B."/>
            <person name="Johannesson K."/>
            <person name="Butlin R.K."/>
            <person name="Leder E.H."/>
        </authorList>
    </citation>
    <scope>NUCLEOTIDE SEQUENCE [LARGE SCALE GENOMIC DNA]</scope>
    <source>
        <strain evidence="6">Snail1</strain>
        <tissue evidence="6">Muscle</tissue>
    </source>
</reference>
<dbReference type="InterPro" id="IPR028082">
    <property type="entry name" value="Peripla_BP_I"/>
</dbReference>
<gene>
    <name evidence="6" type="ORF">V1264_008596</name>
</gene>
<accession>A0AAN9AUS1</accession>
<keyword evidence="7" id="KW-1185">Reference proteome</keyword>
<dbReference type="GO" id="GO:0017046">
    <property type="term" value="F:peptide hormone binding"/>
    <property type="evidence" value="ECO:0007669"/>
    <property type="project" value="TreeGrafter"/>
</dbReference>
<dbReference type="Gene3D" id="3.40.50.2300">
    <property type="match status" value="1"/>
</dbReference>
<dbReference type="SUPFAM" id="SSF53822">
    <property type="entry name" value="Periplasmic binding protein-like I"/>
    <property type="match status" value="1"/>
</dbReference>
<comment type="subcellular location">
    <subcellularLocation>
        <location evidence="1">Membrane</location>
    </subcellularLocation>
</comment>
<sequence length="319" mass="37039">MNATKEFKIALLGPWSRNSVKPVEKHYMEKAANYTIAKLNERCAIPGYRLTYSLHDTKCHPGVCIVEMAKARKSNARAFIGPACEFNCFSASKLSREWNMTMVSYACQSNLLSDRQRHPYFVRTVTTFLETGRFIGAVLDHFEWDKVCIVLNNALSYPWMELMDEIKRNYAGLQPTQWTTELSKPEKFSQELDAHMLKCFVFVLCMYTNEVIQFLANTKKRGYFETGRVYIAVDFLSYLNEDFTGLLDITLDANQDLEPFVNFFSEISCLDNDCITVEELHQRNITRTKVLKLCNDPVQLYSLCCEVDMDFFYIIHYIS</sequence>
<dbReference type="AlphaFoldDB" id="A0AAN9AUS1"/>
<proteinExistence type="predicted"/>
<evidence type="ECO:0000256" key="3">
    <source>
        <dbReference type="ARBA" id="ARBA00022989"/>
    </source>
</evidence>
<dbReference type="PANTHER" id="PTHR44755">
    <property type="entry name" value="NATRIURETIC PEPTIDE RECEPTOR 3-RELATED"/>
    <property type="match status" value="1"/>
</dbReference>
<dbReference type="Proteomes" id="UP001374579">
    <property type="component" value="Unassembled WGS sequence"/>
</dbReference>
<dbReference type="Pfam" id="PF01094">
    <property type="entry name" value="ANF_receptor"/>
    <property type="match status" value="1"/>
</dbReference>
<dbReference type="EMBL" id="JBAMIC010000021">
    <property type="protein sequence ID" value="KAK7092920.1"/>
    <property type="molecule type" value="Genomic_DNA"/>
</dbReference>
<dbReference type="GO" id="GO:0016020">
    <property type="term" value="C:membrane"/>
    <property type="evidence" value="ECO:0007669"/>
    <property type="project" value="UniProtKB-SubCell"/>
</dbReference>
<keyword evidence="3" id="KW-1133">Transmembrane helix</keyword>
<dbReference type="InterPro" id="IPR052612">
    <property type="entry name" value="ANP_Clearance_Receptor"/>
</dbReference>
<keyword evidence="2" id="KW-0812">Transmembrane</keyword>
<dbReference type="GO" id="GO:0038023">
    <property type="term" value="F:signaling receptor activity"/>
    <property type="evidence" value="ECO:0007669"/>
    <property type="project" value="TreeGrafter"/>
</dbReference>
<feature type="domain" description="Receptor ligand binding region" evidence="5">
    <location>
        <begin position="29"/>
        <end position="238"/>
    </location>
</feature>
<dbReference type="InterPro" id="IPR001828">
    <property type="entry name" value="ANF_lig-bd_rcpt"/>
</dbReference>
<evidence type="ECO:0000313" key="6">
    <source>
        <dbReference type="EMBL" id="KAK7092920.1"/>
    </source>
</evidence>
<evidence type="ECO:0000259" key="5">
    <source>
        <dbReference type="Pfam" id="PF01094"/>
    </source>
</evidence>
<evidence type="ECO:0000256" key="1">
    <source>
        <dbReference type="ARBA" id="ARBA00004370"/>
    </source>
</evidence>
<name>A0AAN9AUS1_9CAEN</name>
<keyword evidence="4" id="KW-0472">Membrane</keyword>
<evidence type="ECO:0000256" key="2">
    <source>
        <dbReference type="ARBA" id="ARBA00022692"/>
    </source>
</evidence>